<sequence length="183" mass="20768">MGVDSYIKLQRDLQDKVFKAQVNFKKSPRSRITVSHIETRLELLEKYWSKFEENHQNIIVESENESDTSSYFKEDIYGIVEDKYIEYKIDLKQALSEMKLVDQSGLSNVMGNGKSGSSAVKLPKIEVKLQEWPELLELRMADPGYGIPSKIDLLLGADVYGQILAEGIIRNPPGTITAQNTIK</sequence>
<keyword evidence="2" id="KW-1185">Reference proteome</keyword>
<accession>A0ACC0JRN8</accession>
<proteinExistence type="predicted"/>
<comment type="caution">
    <text evidence="1">The sequence shown here is derived from an EMBL/GenBank/DDBJ whole genome shotgun (WGS) entry which is preliminary data.</text>
</comment>
<evidence type="ECO:0000313" key="1">
    <source>
        <dbReference type="EMBL" id="KAI8426831.1"/>
    </source>
</evidence>
<name>A0ACC0JRN8_CHOFU</name>
<evidence type="ECO:0000313" key="2">
    <source>
        <dbReference type="Proteomes" id="UP001064048"/>
    </source>
</evidence>
<protein>
    <submittedName>
        <fullName evidence="1">Uncharacterized protein</fullName>
    </submittedName>
</protein>
<reference evidence="1 2" key="1">
    <citation type="journal article" date="2022" name="Genome Biol. Evol.">
        <title>The Spruce Budworm Genome: Reconstructing the Evolutionary History of Antifreeze Proteins.</title>
        <authorList>
            <person name="Beliveau C."/>
            <person name="Gagne P."/>
            <person name="Picq S."/>
            <person name="Vernygora O."/>
            <person name="Keeling C.I."/>
            <person name="Pinkney K."/>
            <person name="Doucet D."/>
            <person name="Wen F."/>
            <person name="Johnston J.S."/>
            <person name="Maaroufi H."/>
            <person name="Boyle B."/>
            <person name="Laroche J."/>
            <person name="Dewar K."/>
            <person name="Juretic N."/>
            <person name="Blackburn G."/>
            <person name="Nisole A."/>
            <person name="Brunet B."/>
            <person name="Brandao M."/>
            <person name="Lumley L."/>
            <person name="Duan J."/>
            <person name="Quan G."/>
            <person name="Lucarotti C.J."/>
            <person name="Roe A.D."/>
            <person name="Sperling F.A.H."/>
            <person name="Levesque R.C."/>
            <person name="Cusson M."/>
        </authorList>
    </citation>
    <scope>NUCLEOTIDE SEQUENCE [LARGE SCALE GENOMIC DNA]</scope>
    <source>
        <strain evidence="1">Glfc:IPQL:Cfum</strain>
    </source>
</reference>
<dbReference type="EMBL" id="CM046126">
    <property type="protein sequence ID" value="KAI8426831.1"/>
    <property type="molecule type" value="Genomic_DNA"/>
</dbReference>
<gene>
    <name evidence="1" type="ORF">MSG28_014513</name>
</gene>
<dbReference type="Proteomes" id="UP001064048">
    <property type="component" value="Chromosome 26"/>
</dbReference>
<organism evidence="1 2">
    <name type="scientific">Choristoneura fumiferana</name>
    <name type="common">Spruce budworm moth</name>
    <name type="synonym">Archips fumiferana</name>
    <dbReference type="NCBI Taxonomy" id="7141"/>
    <lineage>
        <taxon>Eukaryota</taxon>
        <taxon>Metazoa</taxon>
        <taxon>Ecdysozoa</taxon>
        <taxon>Arthropoda</taxon>
        <taxon>Hexapoda</taxon>
        <taxon>Insecta</taxon>
        <taxon>Pterygota</taxon>
        <taxon>Neoptera</taxon>
        <taxon>Endopterygota</taxon>
        <taxon>Lepidoptera</taxon>
        <taxon>Glossata</taxon>
        <taxon>Ditrysia</taxon>
        <taxon>Tortricoidea</taxon>
        <taxon>Tortricidae</taxon>
        <taxon>Tortricinae</taxon>
        <taxon>Choristoneura</taxon>
    </lineage>
</organism>